<accession>A0A1A9BFH9</accession>
<feature type="domain" description="Integral membrane bound transporter" evidence="6">
    <location>
        <begin position="29"/>
        <end position="150"/>
    </location>
</feature>
<dbReference type="Proteomes" id="UP000199558">
    <property type="component" value="Unassembled WGS sequence"/>
</dbReference>
<proteinExistence type="predicted"/>
<keyword evidence="8" id="KW-1185">Reference proteome</keyword>
<comment type="subcellular location">
    <subcellularLocation>
        <location evidence="1">Membrane</location>
        <topology evidence="1">Multi-pass membrane protein</topology>
    </subcellularLocation>
</comment>
<feature type="transmembrane region" description="Helical" evidence="5">
    <location>
        <begin position="20"/>
        <end position="37"/>
    </location>
</feature>
<evidence type="ECO:0000256" key="2">
    <source>
        <dbReference type="ARBA" id="ARBA00022692"/>
    </source>
</evidence>
<protein>
    <submittedName>
        <fullName evidence="7">Uncharacterized membrane protein YgaE, UPF0421/DUF939 family</fullName>
    </submittedName>
</protein>
<gene>
    <name evidence="7" type="ORF">GA0070622_4917</name>
</gene>
<dbReference type="AlphaFoldDB" id="A0A1A9BFH9"/>
<dbReference type="EMBL" id="FLRH01000004">
    <property type="protein sequence ID" value="SBT67836.1"/>
    <property type="molecule type" value="Genomic_DNA"/>
</dbReference>
<evidence type="ECO:0000256" key="3">
    <source>
        <dbReference type="ARBA" id="ARBA00022989"/>
    </source>
</evidence>
<dbReference type="STRING" id="946078.GA0070622_4917"/>
<feature type="transmembrane region" description="Helical" evidence="5">
    <location>
        <begin position="120"/>
        <end position="139"/>
    </location>
</feature>
<evidence type="ECO:0000313" key="7">
    <source>
        <dbReference type="EMBL" id="SBT67836.1"/>
    </source>
</evidence>
<keyword evidence="4 5" id="KW-0472">Membrane</keyword>
<name>A0A1A9BFH9_9ACTN</name>
<evidence type="ECO:0000256" key="5">
    <source>
        <dbReference type="SAM" id="Phobius"/>
    </source>
</evidence>
<dbReference type="RefSeq" id="WP_091579030.1">
    <property type="nucleotide sequence ID" value="NZ_FLRH01000004.1"/>
</dbReference>
<evidence type="ECO:0000256" key="4">
    <source>
        <dbReference type="ARBA" id="ARBA00023136"/>
    </source>
</evidence>
<keyword evidence="3 5" id="KW-1133">Transmembrane helix</keyword>
<dbReference type="OrthoDB" id="5198202at2"/>
<feature type="transmembrane region" description="Helical" evidence="5">
    <location>
        <begin position="67"/>
        <end position="85"/>
    </location>
</feature>
<reference evidence="8" key="1">
    <citation type="submission" date="2016-06" db="EMBL/GenBank/DDBJ databases">
        <authorList>
            <person name="Varghese N."/>
            <person name="Submissions Spin"/>
        </authorList>
    </citation>
    <scope>NUCLEOTIDE SEQUENCE [LARGE SCALE GENOMIC DNA]</scope>
    <source>
        <strain evidence="8">DSM 45794</strain>
    </source>
</reference>
<dbReference type="Pfam" id="PF13515">
    <property type="entry name" value="FUSC_2"/>
    <property type="match status" value="1"/>
</dbReference>
<keyword evidence="2 5" id="KW-0812">Transmembrane</keyword>
<evidence type="ECO:0000256" key="1">
    <source>
        <dbReference type="ARBA" id="ARBA00004141"/>
    </source>
</evidence>
<organism evidence="7 8">
    <name type="scientific">Micromonospora sediminicola</name>
    <dbReference type="NCBI Taxonomy" id="946078"/>
    <lineage>
        <taxon>Bacteria</taxon>
        <taxon>Bacillati</taxon>
        <taxon>Actinomycetota</taxon>
        <taxon>Actinomycetes</taxon>
        <taxon>Micromonosporales</taxon>
        <taxon>Micromonosporaceae</taxon>
        <taxon>Micromonospora</taxon>
    </lineage>
</organism>
<evidence type="ECO:0000313" key="8">
    <source>
        <dbReference type="Proteomes" id="UP000199558"/>
    </source>
</evidence>
<dbReference type="GO" id="GO:0016020">
    <property type="term" value="C:membrane"/>
    <property type="evidence" value="ECO:0007669"/>
    <property type="project" value="UniProtKB-SubCell"/>
</dbReference>
<feature type="transmembrane region" description="Helical" evidence="5">
    <location>
        <begin position="91"/>
        <end position="108"/>
    </location>
</feature>
<dbReference type="InterPro" id="IPR049453">
    <property type="entry name" value="Memb_transporter_dom"/>
</dbReference>
<evidence type="ECO:0000259" key="6">
    <source>
        <dbReference type="Pfam" id="PF13515"/>
    </source>
</evidence>
<sequence length="367" mass="38605">MRTWGRDAVARLRGDGMTVIELTSAAVVAWIVAAVVIRHPDPFFAPTAALVVLGESRGRRLRQTVEILLAVAAAVLAAELLVYALGPGTGTVLLVLVLTTTTLVVIGARRALVVQASVSAMYLVVVAAPSGTLMPFRFVDALIGGAVALAASQVMAARDPLEPLVAQARRSYTDLADLLDQVNAALRSCDEEAARDALDQARQVDDCVAHLQSAVLATGETLRLGLRRRHLGKLADVEATLRQLDYAARNIRVLARAGVTLTRRHTATPPELAAAIGALTAAVRSAGEALARDLSGADADRHAQQADAAALEAVRIAARLLRTDPPLPVTMIVGQIRATAIDLLRGVGHDDTTVLDRVDEALGLSRA</sequence>